<evidence type="ECO:0000313" key="3">
    <source>
        <dbReference type="Proteomes" id="UP000094065"/>
    </source>
</evidence>
<keyword evidence="3" id="KW-1185">Reference proteome</keyword>
<dbReference type="SMART" id="SM00320">
    <property type="entry name" value="WD40"/>
    <property type="match status" value="4"/>
</dbReference>
<accession>A0A1E3HXE7</accession>
<dbReference type="Proteomes" id="UP000094065">
    <property type="component" value="Unassembled WGS sequence"/>
</dbReference>
<dbReference type="InterPro" id="IPR001680">
    <property type="entry name" value="WD40_rpt"/>
</dbReference>
<dbReference type="RefSeq" id="XP_018995012.1">
    <property type="nucleotide sequence ID" value="XM_019136343.1"/>
</dbReference>
<gene>
    <name evidence="2" type="ORF">L202_02686</name>
</gene>
<dbReference type="PANTHER" id="PTHR13211:SF0">
    <property type="entry name" value="TELOMERASE CAJAL BODY PROTEIN 1"/>
    <property type="match status" value="1"/>
</dbReference>
<dbReference type="InterPro" id="IPR036322">
    <property type="entry name" value="WD40_repeat_dom_sf"/>
</dbReference>
<feature type="region of interest" description="Disordered" evidence="1">
    <location>
        <begin position="358"/>
        <end position="395"/>
    </location>
</feature>
<comment type="caution">
    <text evidence="2">The sequence shown here is derived from an EMBL/GenBank/DDBJ whole genome shotgun (WGS) entry which is preliminary data.</text>
</comment>
<sequence>MVASCWPVATEPTSCCYLVLFALQSSKPSMDTQPPVYVFDAAKPYASLNQSSLSSSVARNFWRSARWCIDGSAILSTTEDRALRVHQLSETTPGQLTTASFPQPDSIVSSLWFPTATLASPETFCFAAAIRDSPLKLIDGITGVHRASYPIMDHRERFVAPHSLAFNTSTTKIYCGFQSAIEIFDVANPGHGTSARLKTSASKASKDGQRGIISALSFNPDGSGLFAAGSYDGSVALYQEDGREAVGWLDGVEGGGVTQLGWHPLNSAVAFVSSRRSRALQVFDLRYPTKPLIRLDRDGQTNQRIWFDVDPWGRWVASGDQNGYVRVWDIVDPVCPVVWEQKLYNRSRQYLGRVFDSDSDISSSDSESGTDDAPTVAKGAEMDPSLSIHSFIPSP</sequence>
<proteinExistence type="predicted"/>
<dbReference type="InterPro" id="IPR015943">
    <property type="entry name" value="WD40/YVTN_repeat-like_dom_sf"/>
</dbReference>
<dbReference type="InterPro" id="IPR051150">
    <property type="entry name" value="SWT21/TCAB1_mRNA_Telomere"/>
</dbReference>
<dbReference type="Pfam" id="PF00400">
    <property type="entry name" value="WD40"/>
    <property type="match status" value="2"/>
</dbReference>
<dbReference type="EMBL" id="AWGJ01000004">
    <property type="protein sequence ID" value="ODN80446.1"/>
    <property type="molecule type" value="Genomic_DNA"/>
</dbReference>
<reference evidence="2 3" key="1">
    <citation type="submission" date="2016-06" db="EMBL/GenBank/DDBJ databases">
        <title>Evolution of pathogenesis and genome organization in the Tremellales.</title>
        <authorList>
            <person name="Cuomo C."/>
            <person name="Litvintseva A."/>
            <person name="Heitman J."/>
            <person name="Chen Y."/>
            <person name="Sun S."/>
            <person name="Springer D."/>
            <person name="Dromer F."/>
            <person name="Young S."/>
            <person name="Zeng Q."/>
            <person name="Chapman S."/>
            <person name="Gujja S."/>
            <person name="Saif S."/>
            <person name="Birren B."/>
        </authorList>
    </citation>
    <scope>NUCLEOTIDE SEQUENCE [LARGE SCALE GENOMIC DNA]</scope>
    <source>
        <strain evidence="2 3">CBS 6039</strain>
    </source>
</reference>
<dbReference type="OrthoDB" id="239865at2759"/>
<protein>
    <submittedName>
        <fullName evidence="2">Uncharacterized protein</fullName>
    </submittedName>
</protein>
<dbReference type="GeneID" id="30153995"/>
<organism evidence="2 3">
    <name type="scientific">Cryptococcus amylolentus CBS 6039</name>
    <dbReference type="NCBI Taxonomy" id="1295533"/>
    <lineage>
        <taxon>Eukaryota</taxon>
        <taxon>Fungi</taxon>
        <taxon>Dikarya</taxon>
        <taxon>Basidiomycota</taxon>
        <taxon>Agaricomycotina</taxon>
        <taxon>Tremellomycetes</taxon>
        <taxon>Tremellales</taxon>
        <taxon>Cryptococcaceae</taxon>
        <taxon>Cryptococcus</taxon>
    </lineage>
</organism>
<evidence type="ECO:0000256" key="1">
    <source>
        <dbReference type="SAM" id="MobiDB-lite"/>
    </source>
</evidence>
<dbReference type="AlphaFoldDB" id="A0A1E3HXE7"/>
<name>A0A1E3HXE7_9TREE</name>
<evidence type="ECO:0000313" key="2">
    <source>
        <dbReference type="EMBL" id="ODN80446.1"/>
    </source>
</evidence>
<dbReference type="SUPFAM" id="SSF50978">
    <property type="entry name" value="WD40 repeat-like"/>
    <property type="match status" value="1"/>
</dbReference>
<dbReference type="Gene3D" id="2.130.10.10">
    <property type="entry name" value="YVTN repeat-like/Quinoprotein amine dehydrogenase"/>
    <property type="match status" value="2"/>
</dbReference>
<dbReference type="PANTHER" id="PTHR13211">
    <property type="entry name" value="TELOMERASE CAJAL BODY PROTEIN 1"/>
    <property type="match status" value="1"/>
</dbReference>
<dbReference type="STRING" id="1295533.A0A1E3HXE7"/>